<dbReference type="EMBL" id="FZOJ01000040">
    <property type="protein sequence ID" value="SNT10093.1"/>
    <property type="molecule type" value="Genomic_DNA"/>
</dbReference>
<feature type="transmembrane region" description="Helical" evidence="3">
    <location>
        <begin position="446"/>
        <end position="469"/>
    </location>
</feature>
<reference evidence="5" key="1">
    <citation type="submission" date="2017-06" db="EMBL/GenBank/DDBJ databases">
        <authorList>
            <person name="Varghese N."/>
            <person name="Submissions S."/>
        </authorList>
    </citation>
    <scope>NUCLEOTIDE SEQUENCE [LARGE SCALE GENOMIC DNA]</scope>
    <source>
        <strain evidence="5">SCA</strain>
    </source>
</reference>
<organism evidence="4 5">
    <name type="scientific">Anaerovirgula multivorans</name>
    <dbReference type="NCBI Taxonomy" id="312168"/>
    <lineage>
        <taxon>Bacteria</taxon>
        <taxon>Bacillati</taxon>
        <taxon>Bacillota</taxon>
        <taxon>Clostridia</taxon>
        <taxon>Peptostreptococcales</taxon>
        <taxon>Natronincolaceae</taxon>
        <taxon>Anaerovirgula</taxon>
    </lineage>
</organism>
<sequence length="522" mass="58796">MKFPKKIFKHPKPLIKGNEVSGDNEDNEVYSKFNLSESIGMNRKHLETIFEDCDDIIYREVKLYRDEEIIDLLLIYTNNLVDAKEINENVIKPIGFYSLANNDNHMKEEVILDTIEEIVSVHAISRVNNFEEIVATILLGNTVLLIEHYDVALILNTVGGDSRSIEESPVENIIRGPRDSFIENIHTNIGLIRQKIKSPSLKAKNLIIGSESQTIVSVIYMESIVNKQALENIINKLNEIQIDGIFDSGYIEQYLESSPYSPFPQMQITERPDKVCGNLLEGKIIILVDGSPMALILPISFFQLFQSPEDYYERVLYGNFTRLLRLLGFIIATSLPSVYVALISFHHEMLPMDLVIDLSRTRAQVPFPPVIEALLMELTIEFLREASARLPGTIGQTVGIVGAIVIGEAAIQAHLASPTMVIVVAITALGSYILPHYSTSYALRMIRFPIILMAATFGAFGIIIAWSWVIVHLCSLESFGYPYLSPLAPLDADVTKDALIRGSLRRFKERPKTSNQKNQTRW</sequence>
<dbReference type="GO" id="GO:0016020">
    <property type="term" value="C:membrane"/>
    <property type="evidence" value="ECO:0007669"/>
    <property type="project" value="InterPro"/>
</dbReference>
<dbReference type="PANTHER" id="PTHR22550:SF5">
    <property type="entry name" value="LEUCINE ZIPPER PROTEIN 4"/>
    <property type="match status" value="1"/>
</dbReference>
<comment type="similarity">
    <text evidence="1">Belongs to the GerABKA family.</text>
</comment>
<evidence type="ECO:0000256" key="2">
    <source>
        <dbReference type="ARBA" id="ARBA00023136"/>
    </source>
</evidence>
<dbReference type="Proteomes" id="UP000198304">
    <property type="component" value="Unassembled WGS sequence"/>
</dbReference>
<keyword evidence="3" id="KW-1133">Transmembrane helix</keyword>
<evidence type="ECO:0000313" key="5">
    <source>
        <dbReference type="Proteomes" id="UP000198304"/>
    </source>
</evidence>
<keyword evidence="3" id="KW-0812">Transmembrane</keyword>
<keyword evidence="5" id="KW-1185">Reference proteome</keyword>
<protein>
    <submittedName>
        <fullName evidence="4">Spore germination protein KA</fullName>
    </submittedName>
</protein>
<feature type="transmembrane region" description="Helical" evidence="3">
    <location>
        <begin position="326"/>
        <end position="345"/>
    </location>
</feature>
<evidence type="ECO:0000256" key="3">
    <source>
        <dbReference type="SAM" id="Phobius"/>
    </source>
</evidence>
<dbReference type="GO" id="GO:0009847">
    <property type="term" value="P:spore germination"/>
    <property type="evidence" value="ECO:0007669"/>
    <property type="project" value="InterPro"/>
</dbReference>
<dbReference type="InterPro" id="IPR050768">
    <property type="entry name" value="UPF0353/GerABKA_families"/>
</dbReference>
<dbReference type="AlphaFoldDB" id="A0A239JXE6"/>
<proteinExistence type="inferred from homology"/>
<dbReference type="PANTHER" id="PTHR22550">
    <property type="entry name" value="SPORE GERMINATION PROTEIN"/>
    <property type="match status" value="1"/>
</dbReference>
<dbReference type="Pfam" id="PF03323">
    <property type="entry name" value="GerA"/>
    <property type="match status" value="1"/>
</dbReference>
<evidence type="ECO:0000256" key="1">
    <source>
        <dbReference type="ARBA" id="ARBA00005278"/>
    </source>
</evidence>
<dbReference type="PIRSF" id="PIRSF005690">
    <property type="entry name" value="GerBA"/>
    <property type="match status" value="1"/>
</dbReference>
<feature type="transmembrane region" description="Helical" evidence="3">
    <location>
        <begin position="415"/>
        <end position="434"/>
    </location>
</feature>
<dbReference type="InterPro" id="IPR004995">
    <property type="entry name" value="Spore_Ger"/>
</dbReference>
<accession>A0A239JXE6</accession>
<evidence type="ECO:0000313" key="4">
    <source>
        <dbReference type="EMBL" id="SNT10093.1"/>
    </source>
</evidence>
<keyword evidence="2 3" id="KW-0472">Membrane</keyword>
<gene>
    <name evidence="4" type="ORF">SAMN05446037_10406</name>
</gene>
<dbReference type="RefSeq" id="WP_242975237.1">
    <property type="nucleotide sequence ID" value="NZ_FZOJ01000040.1"/>
</dbReference>
<name>A0A239JXE6_9FIRM</name>